<dbReference type="GO" id="GO:0000922">
    <property type="term" value="C:spindle pole"/>
    <property type="evidence" value="ECO:0007669"/>
    <property type="project" value="InterPro"/>
</dbReference>
<name>A0A9P5SWQ3_9FUNG</name>
<dbReference type="Gene3D" id="1.20.120.1900">
    <property type="entry name" value="Gamma-tubulin complex, C-terminal domain"/>
    <property type="match status" value="1"/>
</dbReference>
<dbReference type="EMBL" id="JAAAUY010000008">
    <property type="protein sequence ID" value="KAF9338142.1"/>
    <property type="molecule type" value="Genomic_DNA"/>
</dbReference>
<dbReference type="GO" id="GO:0043015">
    <property type="term" value="F:gamma-tubulin binding"/>
    <property type="evidence" value="ECO:0007669"/>
    <property type="project" value="InterPro"/>
</dbReference>
<keyword evidence="5 6" id="KW-0206">Cytoskeleton</keyword>
<dbReference type="InterPro" id="IPR007259">
    <property type="entry name" value="GCP"/>
</dbReference>
<evidence type="ECO:0000313" key="10">
    <source>
        <dbReference type="EMBL" id="KAF9338142.1"/>
    </source>
</evidence>
<evidence type="ECO:0000256" key="7">
    <source>
        <dbReference type="SAM" id="MobiDB-lite"/>
    </source>
</evidence>
<feature type="domain" description="Gamma tubulin complex component C-terminal" evidence="8">
    <location>
        <begin position="383"/>
        <end position="795"/>
    </location>
</feature>
<dbReference type="GO" id="GO:0005816">
    <property type="term" value="C:spindle pole body"/>
    <property type="evidence" value="ECO:0007669"/>
    <property type="project" value="UniProtKB-ARBA"/>
</dbReference>
<protein>
    <recommendedName>
        <fullName evidence="6">Spindle pole body component</fullName>
    </recommendedName>
</protein>
<dbReference type="InterPro" id="IPR040457">
    <property type="entry name" value="GCP_C"/>
</dbReference>
<sequence length="808" mass="89885">MLHELLITLSGFPGDIFRPFPPEPSKATTFAIYDFPLLHPAEKEGLDRLAQLGFYFKEFNDFIVAYRTPTFASSSTPQQPQGLYLKALTNTLETRLQGYRKTIIQTEASILSGQDNLGGMVPLSTISARFAPYQLVFPAISNLITQIRAGYTSTEQEERIPYSGGALIDLLQDKAASGVPIQKEWMNDLLQGCCAVMMRQIVSWVIYGQIQDPFGEFFIFYIQPTSSRDSVNSSFFRSKLQGSTTTHRRDMSASASHRSSTSSKGSFKWQAEYALDDKLTPAMIPTPLAQAMLFIGKSIATSKQAKPKPIPIPQAMTQRHLSLILPLVVAPSATTFTDSATDSTIPRSLNLNQLTHVIHQIRRDIANHLWVVVQVGERVVWALESFRRYFLLGDGEFALKLIEGLEDFKRNRLSRLGSNINSAGAVSIRDHDLGGLMSKAAQGAQSAREDPCLKNFDLRLQRPSGTEDFSGGMFDDQLLGIPVRLWYTLTWPLDFFLTVDDMAQYGDIFAFLMTVRKAQVRLQQTWIHVKAMAQGVIVRKRREKKQQGPVLFKRQTIEQLSAADTGENAEEVDLDLQESEMIKHVGAVRSDMAFVVDCLWTYLQTDVIGPIFDTLLHSIATNETASLSNKMTSEPGASTSSSQTFDSIHSSHAEALYEIRRACLLTSQSLSQCLKDILQGVEAFCGIVSRRAATAGGGGGQEGGFRAGSGDDQDDKMWQDWTDIMQLNKNSQAFREDTDRLFADLSTVSRSGTLDDSLHLKRSTSGLGSSLRGNGPQAFDMARQVDQLLLRLEFFKSMRFNSVAQEQE</sequence>
<gene>
    <name evidence="10" type="ORF">BG006_010252</name>
</gene>
<keyword evidence="3 6" id="KW-0963">Cytoplasm</keyword>
<dbReference type="Proteomes" id="UP000696485">
    <property type="component" value="Unassembled WGS sequence"/>
</dbReference>
<reference evidence="10" key="1">
    <citation type="journal article" date="2020" name="Fungal Divers.">
        <title>Resolving the Mortierellaceae phylogeny through synthesis of multi-gene phylogenetics and phylogenomics.</title>
        <authorList>
            <person name="Vandepol N."/>
            <person name="Liber J."/>
            <person name="Desiro A."/>
            <person name="Na H."/>
            <person name="Kennedy M."/>
            <person name="Barry K."/>
            <person name="Grigoriev I.V."/>
            <person name="Miller A.N."/>
            <person name="O'Donnell K."/>
            <person name="Stajich J.E."/>
            <person name="Bonito G."/>
        </authorList>
    </citation>
    <scope>NUCLEOTIDE SEQUENCE</scope>
    <source>
        <strain evidence="10">NVP1</strain>
    </source>
</reference>
<dbReference type="GO" id="GO:0031122">
    <property type="term" value="P:cytoplasmic microtubule organization"/>
    <property type="evidence" value="ECO:0007669"/>
    <property type="project" value="TreeGrafter"/>
</dbReference>
<evidence type="ECO:0000313" key="11">
    <source>
        <dbReference type="Proteomes" id="UP000696485"/>
    </source>
</evidence>
<accession>A0A9P5SWQ3</accession>
<comment type="caution">
    <text evidence="10">The sequence shown here is derived from an EMBL/GenBank/DDBJ whole genome shotgun (WGS) entry which is preliminary data.</text>
</comment>
<feature type="region of interest" description="Disordered" evidence="7">
    <location>
        <begin position="693"/>
        <end position="712"/>
    </location>
</feature>
<evidence type="ECO:0000259" key="8">
    <source>
        <dbReference type="Pfam" id="PF04130"/>
    </source>
</evidence>
<evidence type="ECO:0000259" key="9">
    <source>
        <dbReference type="Pfam" id="PF17681"/>
    </source>
</evidence>
<proteinExistence type="inferred from homology"/>
<dbReference type="GO" id="GO:0005874">
    <property type="term" value="C:microtubule"/>
    <property type="evidence" value="ECO:0007669"/>
    <property type="project" value="UniProtKB-KW"/>
</dbReference>
<dbReference type="InterPro" id="IPR041470">
    <property type="entry name" value="GCP_N"/>
</dbReference>
<dbReference type="GO" id="GO:0051011">
    <property type="term" value="F:microtubule minus-end binding"/>
    <property type="evidence" value="ECO:0007669"/>
    <property type="project" value="TreeGrafter"/>
</dbReference>
<evidence type="ECO:0000256" key="2">
    <source>
        <dbReference type="ARBA" id="ARBA00010337"/>
    </source>
</evidence>
<dbReference type="AlphaFoldDB" id="A0A9P5SWQ3"/>
<dbReference type="InterPro" id="IPR042241">
    <property type="entry name" value="GCP_C_sf"/>
</dbReference>
<dbReference type="GO" id="GO:0000930">
    <property type="term" value="C:gamma-tubulin complex"/>
    <property type="evidence" value="ECO:0007669"/>
    <property type="project" value="TreeGrafter"/>
</dbReference>
<comment type="similarity">
    <text evidence="2 6">Belongs to the TUBGCP family.</text>
</comment>
<evidence type="ECO:0000256" key="1">
    <source>
        <dbReference type="ARBA" id="ARBA00004267"/>
    </source>
</evidence>
<evidence type="ECO:0000256" key="6">
    <source>
        <dbReference type="RuleBase" id="RU363050"/>
    </source>
</evidence>
<dbReference type="Pfam" id="PF04130">
    <property type="entry name" value="GCP_C_terminal"/>
    <property type="match status" value="1"/>
</dbReference>
<dbReference type="GO" id="GO:0000278">
    <property type="term" value="P:mitotic cell cycle"/>
    <property type="evidence" value="ECO:0007669"/>
    <property type="project" value="TreeGrafter"/>
</dbReference>
<organism evidence="10 11">
    <name type="scientific">Podila minutissima</name>
    <dbReference type="NCBI Taxonomy" id="64525"/>
    <lineage>
        <taxon>Eukaryota</taxon>
        <taxon>Fungi</taxon>
        <taxon>Fungi incertae sedis</taxon>
        <taxon>Mucoromycota</taxon>
        <taxon>Mortierellomycotina</taxon>
        <taxon>Mortierellomycetes</taxon>
        <taxon>Mortierellales</taxon>
        <taxon>Mortierellaceae</taxon>
        <taxon>Podila</taxon>
    </lineage>
</organism>
<evidence type="ECO:0000256" key="5">
    <source>
        <dbReference type="ARBA" id="ARBA00023212"/>
    </source>
</evidence>
<keyword evidence="4 6" id="KW-0493">Microtubule</keyword>
<dbReference type="GO" id="GO:0051225">
    <property type="term" value="P:spindle assembly"/>
    <property type="evidence" value="ECO:0007669"/>
    <property type="project" value="TreeGrafter"/>
</dbReference>
<feature type="domain" description="Gamma tubulin complex component protein N-terminal" evidence="9">
    <location>
        <begin position="2"/>
        <end position="372"/>
    </location>
</feature>
<dbReference type="Pfam" id="PF17681">
    <property type="entry name" value="GCP_N_terminal"/>
    <property type="match status" value="1"/>
</dbReference>
<dbReference type="GO" id="GO:0051321">
    <property type="term" value="P:meiotic cell cycle"/>
    <property type="evidence" value="ECO:0007669"/>
    <property type="project" value="TreeGrafter"/>
</dbReference>
<evidence type="ECO:0000256" key="3">
    <source>
        <dbReference type="ARBA" id="ARBA00022490"/>
    </source>
</evidence>
<evidence type="ECO:0000256" key="4">
    <source>
        <dbReference type="ARBA" id="ARBA00022701"/>
    </source>
</evidence>
<dbReference type="GO" id="GO:0007020">
    <property type="term" value="P:microtubule nucleation"/>
    <property type="evidence" value="ECO:0007669"/>
    <property type="project" value="InterPro"/>
</dbReference>
<comment type="subcellular location">
    <subcellularLocation>
        <location evidence="1 6">Cytoplasm</location>
        <location evidence="1 6">Cytoskeleton</location>
        <location evidence="1 6">Microtubule organizing center</location>
    </subcellularLocation>
</comment>
<dbReference type="PANTHER" id="PTHR19302">
    <property type="entry name" value="GAMMA TUBULIN COMPLEX PROTEIN"/>
    <property type="match status" value="1"/>
</dbReference>
<feature type="compositionally biased region" description="Gly residues" evidence="7">
    <location>
        <begin position="695"/>
        <end position="707"/>
    </location>
</feature>
<keyword evidence="11" id="KW-1185">Reference proteome</keyword>
<dbReference type="PANTHER" id="PTHR19302:SF27">
    <property type="entry name" value="GAMMA-TUBULIN COMPLEX COMPONENT 4"/>
    <property type="match status" value="1"/>
</dbReference>